<protein>
    <submittedName>
        <fullName evidence="4">DMT family transporter</fullName>
    </submittedName>
</protein>
<accession>A0ABZ0STF3</accession>
<evidence type="ECO:0000256" key="1">
    <source>
        <dbReference type="ARBA" id="ARBA00007362"/>
    </source>
</evidence>
<dbReference type="InterPro" id="IPR000620">
    <property type="entry name" value="EamA_dom"/>
</dbReference>
<feature type="transmembrane region" description="Helical" evidence="2">
    <location>
        <begin position="135"/>
        <end position="154"/>
    </location>
</feature>
<dbReference type="Proteomes" id="UP001323798">
    <property type="component" value="Chromosome"/>
</dbReference>
<evidence type="ECO:0000313" key="4">
    <source>
        <dbReference type="EMBL" id="WPR91113.1"/>
    </source>
</evidence>
<name>A0ABZ0STF3_9MICO</name>
<organism evidence="4 5">
    <name type="scientific">Microbacterium rhizosphaerae</name>
    <dbReference type="NCBI Taxonomy" id="1678237"/>
    <lineage>
        <taxon>Bacteria</taxon>
        <taxon>Bacillati</taxon>
        <taxon>Actinomycetota</taxon>
        <taxon>Actinomycetes</taxon>
        <taxon>Micrococcales</taxon>
        <taxon>Microbacteriaceae</taxon>
        <taxon>Microbacterium</taxon>
    </lineage>
</organism>
<feature type="transmembrane region" description="Helical" evidence="2">
    <location>
        <begin position="286"/>
        <end position="304"/>
    </location>
</feature>
<feature type="transmembrane region" description="Helical" evidence="2">
    <location>
        <begin position="189"/>
        <end position="212"/>
    </location>
</feature>
<dbReference type="SUPFAM" id="SSF103481">
    <property type="entry name" value="Multidrug resistance efflux transporter EmrE"/>
    <property type="match status" value="2"/>
</dbReference>
<feature type="transmembrane region" description="Helical" evidence="2">
    <location>
        <begin position="256"/>
        <end position="280"/>
    </location>
</feature>
<comment type="similarity">
    <text evidence="1">Belongs to the EamA transporter family.</text>
</comment>
<evidence type="ECO:0000313" key="5">
    <source>
        <dbReference type="Proteomes" id="UP001323798"/>
    </source>
</evidence>
<feature type="transmembrane region" description="Helical" evidence="2">
    <location>
        <begin position="218"/>
        <end position="244"/>
    </location>
</feature>
<sequence>MSTSAHARGGIPVAGFALAIGSAASFALSGTFASALMSAGWSPGAAATARIALAAIVLAIPTVVALRGTWGRVWRAKGPILLFGLLAVAGCQLAFFMAVQFIPPSLALLIEFMGPVLLVLWTWMRSRIAPSKLTLLGAAVAVVGLVAISGVASGQALNPLGILLALVAAIGNAAYYATGASSDHGIPPLPFVGLGLSVGAITLVIVSAAGVLPFTMTGAAAVIAGAPLAPAVVVAGMVLISTVLSYLLGVAAARRLGAIVSSFTGYSEALFGIFWTIVLLGIVPTGWQWLGAALIVAGVVTVKLGEVGGERARSAALVGTRAD</sequence>
<dbReference type="RefSeq" id="WP_320943814.1">
    <property type="nucleotide sequence ID" value="NZ_BAABEU010000009.1"/>
</dbReference>
<dbReference type="InterPro" id="IPR037185">
    <property type="entry name" value="EmrE-like"/>
</dbReference>
<dbReference type="EMBL" id="CP139368">
    <property type="protein sequence ID" value="WPR91113.1"/>
    <property type="molecule type" value="Genomic_DNA"/>
</dbReference>
<keyword evidence="2" id="KW-0472">Membrane</keyword>
<evidence type="ECO:0000259" key="3">
    <source>
        <dbReference type="Pfam" id="PF00892"/>
    </source>
</evidence>
<keyword evidence="2" id="KW-0812">Transmembrane</keyword>
<dbReference type="PANTHER" id="PTHR22911:SF79">
    <property type="entry name" value="MOBA-LIKE NTP TRANSFERASE DOMAIN-CONTAINING PROTEIN"/>
    <property type="match status" value="1"/>
</dbReference>
<gene>
    <name evidence="4" type="ORF">SM116_07455</name>
</gene>
<feature type="domain" description="EamA" evidence="3">
    <location>
        <begin position="160"/>
        <end position="302"/>
    </location>
</feature>
<proteinExistence type="inferred from homology"/>
<keyword evidence="2" id="KW-1133">Transmembrane helix</keyword>
<feature type="transmembrane region" description="Helical" evidence="2">
    <location>
        <begin position="49"/>
        <end position="68"/>
    </location>
</feature>
<feature type="transmembrane region" description="Helical" evidence="2">
    <location>
        <begin position="12"/>
        <end position="37"/>
    </location>
</feature>
<keyword evidence="5" id="KW-1185">Reference proteome</keyword>
<evidence type="ECO:0000256" key="2">
    <source>
        <dbReference type="SAM" id="Phobius"/>
    </source>
</evidence>
<feature type="domain" description="EamA" evidence="3">
    <location>
        <begin position="15"/>
        <end position="149"/>
    </location>
</feature>
<reference evidence="4 5" key="1">
    <citation type="submission" date="2023-11" db="EMBL/GenBank/DDBJ databases">
        <title>Genome sequence of Microbacterium rhizosphaerae KACC 19337.</title>
        <authorList>
            <person name="Choi H."/>
            <person name="Kim S."/>
            <person name="Kim Y."/>
            <person name="Kwon S.-W."/>
            <person name="Heo J."/>
        </authorList>
    </citation>
    <scope>NUCLEOTIDE SEQUENCE [LARGE SCALE GENOMIC DNA]</scope>
    <source>
        <strain evidence="4 5">KACC 19337</strain>
    </source>
</reference>
<feature type="transmembrane region" description="Helical" evidence="2">
    <location>
        <begin position="105"/>
        <end position="123"/>
    </location>
</feature>
<feature type="transmembrane region" description="Helical" evidence="2">
    <location>
        <begin position="160"/>
        <end position="177"/>
    </location>
</feature>
<feature type="transmembrane region" description="Helical" evidence="2">
    <location>
        <begin position="80"/>
        <end position="99"/>
    </location>
</feature>
<dbReference type="PANTHER" id="PTHR22911">
    <property type="entry name" value="ACYL-MALONYL CONDENSING ENZYME-RELATED"/>
    <property type="match status" value="1"/>
</dbReference>
<dbReference type="Pfam" id="PF00892">
    <property type="entry name" value="EamA"/>
    <property type="match status" value="2"/>
</dbReference>